<evidence type="ECO:0000256" key="1">
    <source>
        <dbReference type="ARBA" id="ARBA00004141"/>
    </source>
</evidence>
<evidence type="ECO:0000256" key="10">
    <source>
        <dbReference type="ARBA" id="ARBA00049551"/>
    </source>
</evidence>
<evidence type="ECO:0000256" key="7">
    <source>
        <dbReference type="ARBA" id="ARBA00023027"/>
    </source>
</evidence>
<name>I6LNM4_9HEMI</name>
<protein>
    <recommendedName>
        <fullName evidence="3">NADH-ubiquinone oxidoreductase chain 4L</fullName>
    </recommendedName>
    <alternativeName>
        <fullName evidence="9">NADH dehydrogenase subunit 4L</fullName>
    </alternativeName>
</protein>
<evidence type="ECO:0000256" key="9">
    <source>
        <dbReference type="ARBA" id="ARBA00031586"/>
    </source>
</evidence>
<comment type="similarity">
    <text evidence="2">Belongs to the complex I subunit 4L family.</text>
</comment>
<keyword evidence="8 11" id="KW-0472">Membrane</keyword>
<evidence type="ECO:0000256" key="8">
    <source>
        <dbReference type="ARBA" id="ARBA00023136"/>
    </source>
</evidence>
<feature type="transmembrane region" description="Helical" evidence="11">
    <location>
        <begin position="57"/>
        <end position="81"/>
    </location>
</feature>
<evidence type="ECO:0000256" key="6">
    <source>
        <dbReference type="ARBA" id="ARBA00022989"/>
    </source>
</evidence>
<reference evidence="12" key="1">
    <citation type="journal article" date="2012" name="Zootaxa">
        <title>The complete mitochondrial genome of the flat bug Aradacanthia heissi (Hemiptera: Aradidae).</title>
        <authorList>
            <person name="Shi A.M."/>
            <person name="Li H."/>
            <person name="Bai X.S."/>
            <person name="Dai X."/>
            <person name="Chang J."/>
            <person name="Guilbert E."/>
            <person name="Cai W.Z."/>
        </authorList>
    </citation>
    <scope>NUCLEOTIDE SEQUENCE</scope>
</reference>
<accession>I6LNM4</accession>
<evidence type="ECO:0000256" key="4">
    <source>
        <dbReference type="ARBA" id="ARBA00022692"/>
    </source>
</evidence>
<keyword evidence="5" id="KW-1278">Translocase</keyword>
<dbReference type="Gene3D" id="1.10.287.3510">
    <property type="match status" value="1"/>
</dbReference>
<geneLocation type="mitochondrion" evidence="12"/>
<keyword evidence="6 11" id="KW-1133">Transmembrane helix</keyword>
<evidence type="ECO:0000256" key="2">
    <source>
        <dbReference type="ARBA" id="ARBA00010519"/>
    </source>
</evidence>
<evidence type="ECO:0000256" key="5">
    <source>
        <dbReference type="ARBA" id="ARBA00022967"/>
    </source>
</evidence>
<dbReference type="GO" id="GO:0008137">
    <property type="term" value="F:NADH dehydrogenase (ubiquinone) activity"/>
    <property type="evidence" value="ECO:0007669"/>
    <property type="project" value="UniProtKB-EC"/>
</dbReference>
<feature type="transmembrane region" description="Helical" evidence="11">
    <location>
        <begin position="6"/>
        <end position="22"/>
    </location>
</feature>
<dbReference type="EMBL" id="HQ441233">
    <property type="protein sequence ID" value="ADQ64028.1"/>
    <property type="molecule type" value="Genomic_DNA"/>
</dbReference>
<keyword evidence="7" id="KW-0520">NAD</keyword>
<dbReference type="Pfam" id="PF00420">
    <property type="entry name" value="Oxidored_q2"/>
    <property type="match status" value="1"/>
</dbReference>
<evidence type="ECO:0000256" key="11">
    <source>
        <dbReference type="SAM" id="Phobius"/>
    </source>
</evidence>
<evidence type="ECO:0000256" key="3">
    <source>
        <dbReference type="ARBA" id="ARBA00016612"/>
    </source>
</evidence>
<comment type="subcellular location">
    <subcellularLocation>
        <location evidence="1">Membrane</location>
        <topology evidence="1">Multi-pass membrane protein</topology>
    </subcellularLocation>
</comment>
<gene>
    <name evidence="12" type="primary">ND4L</name>
</gene>
<dbReference type="GO" id="GO:0016020">
    <property type="term" value="C:membrane"/>
    <property type="evidence" value="ECO:0007669"/>
    <property type="project" value="UniProtKB-SubCell"/>
</dbReference>
<organism evidence="12">
    <name type="scientific">Aradacanthia heissi</name>
    <dbReference type="NCBI Taxonomy" id="928818"/>
    <lineage>
        <taxon>Eukaryota</taxon>
        <taxon>Metazoa</taxon>
        <taxon>Ecdysozoa</taxon>
        <taxon>Arthropoda</taxon>
        <taxon>Hexapoda</taxon>
        <taxon>Insecta</taxon>
        <taxon>Pterygota</taxon>
        <taxon>Neoptera</taxon>
        <taxon>Paraneoptera</taxon>
        <taxon>Hemiptera</taxon>
        <taxon>Heteroptera</taxon>
        <taxon>Panheteroptera</taxon>
        <taxon>Pentatomomorpha</taxon>
        <taxon>Aradoidea</taxon>
        <taxon>Aradidae</taxon>
        <taxon>Calisiinae</taxon>
        <taxon>Aradacanthia</taxon>
    </lineage>
</organism>
<evidence type="ECO:0000313" key="12">
    <source>
        <dbReference type="EMBL" id="ADQ64028.1"/>
    </source>
</evidence>
<dbReference type="AlphaFoldDB" id="I6LNM4"/>
<sequence>MKLLKLINLIFIFVMGLISFSLNRTNLLLSLLSLEFMVLGLFLMLNFFLSIQYYDLYYLLMFLVFSVCEGALGLASLVSLVRVHGNDYSSSLSVSLW</sequence>
<proteinExistence type="inferred from homology"/>
<feature type="transmembrane region" description="Helical" evidence="11">
    <location>
        <begin position="29"/>
        <end position="51"/>
    </location>
</feature>
<keyword evidence="4 11" id="KW-0812">Transmembrane</keyword>
<dbReference type="InterPro" id="IPR039428">
    <property type="entry name" value="NUOK/Mnh_C1-like"/>
</dbReference>
<keyword evidence="12" id="KW-0496">Mitochondrion</keyword>
<comment type="catalytic activity">
    <reaction evidence="10">
        <text>a ubiquinone + NADH + 5 H(+)(in) = a ubiquinol + NAD(+) + 4 H(+)(out)</text>
        <dbReference type="Rhea" id="RHEA:29091"/>
        <dbReference type="Rhea" id="RHEA-COMP:9565"/>
        <dbReference type="Rhea" id="RHEA-COMP:9566"/>
        <dbReference type="ChEBI" id="CHEBI:15378"/>
        <dbReference type="ChEBI" id="CHEBI:16389"/>
        <dbReference type="ChEBI" id="CHEBI:17976"/>
        <dbReference type="ChEBI" id="CHEBI:57540"/>
        <dbReference type="ChEBI" id="CHEBI:57945"/>
        <dbReference type="EC" id="7.1.1.2"/>
    </reaction>
</comment>